<evidence type="ECO:0000256" key="1">
    <source>
        <dbReference type="SAM" id="SignalP"/>
    </source>
</evidence>
<dbReference type="AlphaFoldDB" id="A0A2I0JX74"/>
<comment type="caution">
    <text evidence="2">The sequence shown here is derived from an EMBL/GenBank/DDBJ whole genome shotgun (WGS) entry which is preliminary data.</text>
</comment>
<keyword evidence="1" id="KW-0732">Signal</keyword>
<organism evidence="2 3">
    <name type="scientific">Punica granatum</name>
    <name type="common">Pomegranate</name>
    <dbReference type="NCBI Taxonomy" id="22663"/>
    <lineage>
        <taxon>Eukaryota</taxon>
        <taxon>Viridiplantae</taxon>
        <taxon>Streptophyta</taxon>
        <taxon>Embryophyta</taxon>
        <taxon>Tracheophyta</taxon>
        <taxon>Spermatophyta</taxon>
        <taxon>Magnoliopsida</taxon>
        <taxon>eudicotyledons</taxon>
        <taxon>Gunneridae</taxon>
        <taxon>Pentapetalae</taxon>
        <taxon>rosids</taxon>
        <taxon>malvids</taxon>
        <taxon>Myrtales</taxon>
        <taxon>Lythraceae</taxon>
        <taxon>Punica</taxon>
    </lineage>
</organism>
<accession>A0A2I0JX74</accession>
<feature type="signal peptide" evidence="1">
    <location>
        <begin position="1"/>
        <end position="31"/>
    </location>
</feature>
<dbReference type="EMBL" id="PGOL01001097">
    <property type="protein sequence ID" value="PKI60928.1"/>
    <property type="molecule type" value="Genomic_DNA"/>
</dbReference>
<evidence type="ECO:0000313" key="3">
    <source>
        <dbReference type="Proteomes" id="UP000233551"/>
    </source>
</evidence>
<name>A0A2I0JX74_PUNGR</name>
<sequence length="94" mass="10164">MWTLVGARIARFWIARLGSVHLLVGTRDGHAMHVQVCTDVERAGRHAGACGRARLCVRANGWARGHEAGRAGACGYGCTVHPRARSSPEMRKST</sequence>
<evidence type="ECO:0000313" key="2">
    <source>
        <dbReference type="EMBL" id="PKI60928.1"/>
    </source>
</evidence>
<reference evidence="2 3" key="1">
    <citation type="submission" date="2017-11" db="EMBL/GenBank/DDBJ databases">
        <title>De-novo sequencing of pomegranate (Punica granatum L.) genome.</title>
        <authorList>
            <person name="Akparov Z."/>
            <person name="Amiraslanov A."/>
            <person name="Hajiyeva S."/>
            <person name="Abbasov M."/>
            <person name="Kaur K."/>
            <person name="Hamwieh A."/>
            <person name="Solovyev V."/>
            <person name="Salamov A."/>
            <person name="Braich B."/>
            <person name="Kosarev P."/>
            <person name="Mahmoud A."/>
            <person name="Hajiyev E."/>
            <person name="Babayeva S."/>
            <person name="Izzatullayeva V."/>
            <person name="Mammadov A."/>
            <person name="Mammadov A."/>
            <person name="Sharifova S."/>
            <person name="Ojaghi J."/>
            <person name="Eynullazada K."/>
            <person name="Bayramov B."/>
            <person name="Abdulazimova A."/>
            <person name="Shahmuradov I."/>
        </authorList>
    </citation>
    <scope>NUCLEOTIDE SEQUENCE [LARGE SCALE GENOMIC DNA]</scope>
    <source>
        <strain evidence="3">cv. AG2017</strain>
        <tissue evidence="2">Leaf</tissue>
    </source>
</reference>
<dbReference type="Proteomes" id="UP000233551">
    <property type="component" value="Unassembled WGS sequence"/>
</dbReference>
<keyword evidence="3" id="KW-1185">Reference proteome</keyword>
<protein>
    <submittedName>
        <fullName evidence="2">Uncharacterized protein</fullName>
    </submittedName>
</protein>
<feature type="chain" id="PRO_5014149990" evidence="1">
    <location>
        <begin position="32"/>
        <end position="94"/>
    </location>
</feature>
<gene>
    <name evidence="2" type="ORF">CRG98_018674</name>
</gene>
<proteinExistence type="predicted"/>